<comment type="caution">
    <text evidence="3">The sequence shown here is derived from an EMBL/GenBank/DDBJ whole genome shotgun (WGS) entry which is preliminary data.</text>
</comment>
<feature type="coiled-coil region" evidence="1">
    <location>
        <begin position="907"/>
        <end position="938"/>
    </location>
</feature>
<feature type="coiled-coil region" evidence="1">
    <location>
        <begin position="428"/>
        <end position="469"/>
    </location>
</feature>
<accession>A0A833TEJ8</accession>
<proteinExistence type="predicted"/>
<protein>
    <submittedName>
        <fullName evidence="3">Uncharacterized protein</fullName>
    </submittedName>
</protein>
<dbReference type="AlphaFoldDB" id="A0A833TEJ8"/>
<feature type="coiled-coil region" evidence="1">
    <location>
        <begin position="1104"/>
        <end position="1174"/>
    </location>
</feature>
<evidence type="ECO:0000256" key="2">
    <source>
        <dbReference type="SAM" id="MobiDB-lite"/>
    </source>
</evidence>
<feature type="coiled-coil region" evidence="1">
    <location>
        <begin position="570"/>
        <end position="667"/>
    </location>
</feature>
<feature type="compositionally biased region" description="Low complexity" evidence="2">
    <location>
        <begin position="57"/>
        <end position="68"/>
    </location>
</feature>
<feature type="compositionally biased region" description="Polar residues" evidence="2">
    <location>
        <begin position="76"/>
        <end position="89"/>
    </location>
</feature>
<reference evidence="3" key="1">
    <citation type="submission" date="2020-04" db="EMBL/GenBank/DDBJ databases">
        <title>Hybrid Assembly of Korean Phytophthora infestans isolates.</title>
        <authorList>
            <person name="Prokchorchik M."/>
            <person name="Lee Y."/>
            <person name="Seo J."/>
            <person name="Cho J.-H."/>
            <person name="Park Y.-E."/>
            <person name="Jang D.-C."/>
            <person name="Im J.-S."/>
            <person name="Choi J.-G."/>
            <person name="Park H.-J."/>
            <person name="Lee G.-B."/>
            <person name="Lee Y.-G."/>
            <person name="Hong S.-Y."/>
            <person name="Cho K."/>
            <person name="Sohn K.H."/>
        </authorList>
    </citation>
    <scope>NUCLEOTIDE SEQUENCE</scope>
    <source>
        <strain evidence="3">KR_1_A1</strain>
        <strain evidence="4">KR_2_A2</strain>
    </source>
</reference>
<keyword evidence="5" id="KW-1185">Reference proteome</keyword>
<feature type="coiled-coil region" evidence="1">
    <location>
        <begin position="517"/>
        <end position="544"/>
    </location>
</feature>
<dbReference type="Proteomes" id="UP000602510">
    <property type="component" value="Unassembled WGS sequence"/>
</dbReference>
<organism evidence="3 5">
    <name type="scientific">Phytophthora infestans</name>
    <name type="common">Potato late blight agent</name>
    <name type="synonym">Botrytis infestans</name>
    <dbReference type="NCBI Taxonomy" id="4787"/>
    <lineage>
        <taxon>Eukaryota</taxon>
        <taxon>Sar</taxon>
        <taxon>Stramenopiles</taxon>
        <taxon>Oomycota</taxon>
        <taxon>Peronosporomycetes</taxon>
        <taxon>Peronosporales</taxon>
        <taxon>Peronosporaceae</taxon>
        <taxon>Phytophthora</taxon>
    </lineage>
</organism>
<feature type="compositionally biased region" description="Basic and acidic residues" evidence="2">
    <location>
        <begin position="101"/>
        <end position="114"/>
    </location>
</feature>
<feature type="compositionally biased region" description="Polar residues" evidence="2">
    <location>
        <begin position="29"/>
        <end position="40"/>
    </location>
</feature>
<evidence type="ECO:0000256" key="1">
    <source>
        <dbReference type="SAM" id="Coils"/>
    </source>
</evidence>
<gene>
    <name evidence="3" type="ORF">GN244_ATG06439</name>
    <name evidence="4" type="ORF">GN958_ATG01064</name>
</gene>
<keyword evidence="1" id="KW-0175">Coiled coil</keyword>
<name>A0A833TEJ8_PHYIN</name>
<feature type="coiled-coil region" evidence="1">
    <location>
        <begin position="765"/>
        <end position="877"/>
    </location>
</feature>
<evidence type="ECO:0000313" key="5">
    <source>
        <dbReference type="Proteomes" id="UP000602510"/>
    </source>
</evidence>
<evidence type="ECO:0000313" key="4">
    <source>
        <dbReference type="EMBL" id="KAF4149668.1"/>
    </source>
</evidence>
<evidence type="ECO:0000313" key="3">
    <source>
        <dbReference type="EMBL" id="KAF4041264.1"/>
    </source>
</evidence>
<feature type="region of interest" description="Disordered" evidence="2">
    <location>
        <begin position="29"/>
        <end position="117"/>
    </location>
</feature>
<dbReference type="EMBL" id="WSZM01000127">
    <property type="protein sequence ID" value="KAF4041264.1"/>
    <property type="molecule type" value="Genomic_DNA"/>
</dbReference>
<sequence length="1263" mass="143463">MDLYGRPAPRHTSSPAVAFLNERPKYKSLSFSGFKSPSVSRENEIPLINLPDRSSNQQQQKQQQKKQQPPVLHQRPASTRYLNRPQSSGGVRRPESFTVSHEARQRPRTARDGVRTLPTTIPNIHKKTCFSQDLETTSSPESDVQQDEEELTSFPPSLDEQYLQQLKADILHLHKIHQQLEKEANETEIPGRFSRTTSAQTPNHVKNLLLHRDTKTYLGWTSQDNINLNENLGTSLTASIQTQLLKYSYSSDPVKLAAAKIGLEELLTATLVSLMEFFLAHSTADDDGSENIRSGHVKMKLERPPAQQHGNTHPLQLANGRGTSPVSIYVGGMLSVLQQTEVLKRIMLASTGEKKVLVKMLTDKDAKLLQLTEQIDFFKDALVQSRSHVDRTQRAHVHYEEREQDVAPEPEEVDQPQSTISVEQLARLAALEKDRVESILSIQSLEQQKSALEQQVAQANIALQMSSERLESTESQHQDLMTALKKDFQEQVKALGNHATDLQNSLAATIERYRCLEKTASQEKTQLRRDKQKLERLVRLKEDEVHQRLAKAEVQTQSAQTQLQLVTKQLSHAQQAQEALRLDLKAAQTDYKQLQTTISDLHHDLTVRNEDIASLNATLSLANISVESKTRLLQQAEARIEASSREMERQQTIVEEHAQQIHELETKLSRSIPVDDEELQSRQQREESAWHQRVSALEHVLVAERQHTALFREQQRKAVQMEREKATHAVEQAQAVAAELATANLCLLERKRQREQEQEAFQVTLKEYAGRIAGLASDKDALERDIEALRSQYQQLQHLKEQSVEEAADNDKKLKEELATVREELKNLTEIRENLDRALAHALATPRGKSARHQASISELRVELQKAKQKIATLEAQLSHNGSSRTSEIDGKLAQLSARERRVVEEQRGLKKQRASARMQLEKERAELEQQRESQDAVDCKQKTHHALLQQIILLLAQRLQVMMALFETEHVPTLDQTQGASDQETAAFTAVEDVESWREVQQQWGNVHKALQHVDWKLEEMRSQLEALYLEYVGVSLAPLGEDQQSSRSSLLSEFHGPNPFSDAVAAGRDTVPVAEQLKASRLLQRLSRVKALDHETFALALAREMAAMKNGYEQQLEELRGELRKTQQRRQLTGQRLRTELANERSRSQQIVAQLRERIAELEAALGDQEKAWIAMQTQQQAILDQHAAATCDDERQRALQELAELVGSDQRRRERERLSKLLAYCGASSVTVERRDRALEEETVDAVLAAHEVDVEELNH</sequence>
<dbReference type="EMBL" id="JAACNO010000142">
    <property type="protein sequence ID" value="KAF4149668.1"/>
    <property type="molecule type" value="Genomic_DNA"/>
</dbReference>
<dbReference type="Proteomes" id="UP000704712">
    <property type="component" value="Unassembled WGS sequence"/>
</dbReference>